<feature type="coiled-coil region" evidence="1">
    <location>
        <begin position="130"/>
        <end position="164"/>
    </location>
</feature>
<name>A0A1L7XK90_9HELO</name>
<gene>
    <name evidence="3" type="ORF">PAC_15323</name>
</gene>
<keyword evidence="4" id="KW-1185">Reference proteome</keyword>
<feature type="region of interest" description="Disordered" evidence="2">
    <location>
        <begin position="226"/>
        <end position="270"/>
    </location>
</feature>
<dbReference type="Proteomes" id="UP000184330">
    <property type="component" value="Unassembled WGS sequence"/>
</dbReference>
<dbReference type="AlphaFoldDB" id="A0A1L7XK90"/>
<accession>A0A1L7XK90</accession>
<dbReference type="OrthoDB" id="4733511at2759"/>
<evidence type="ECO:0000313" key="4">
    <source>
        <dbReference type="Proteomes" id="UP000184330"/>
    </source>
</evidence>
<feature type="compositionally biased region" description="Basic residues" evidence="2">
    <location>
        <begin position="241"/>
        <end position="267"/>
    </location>
</feature>
<keyword evidence="1" id="KW-0175">Coiled coil</keyword>
<evidence type="ECO:0000256" key="2">
    <source>
        <dbReference type="SAM" id="MobiDB-lite"/>
    </source>
</evidence>
<organism evidence="3 4">
    <name type="scientific">Phialocephala subalpina</name>
    <dbReference type="NCBI Taxonomy" id="576137"/>
    <lineage>
        <taxon>Eukaryota</taxon>
        <taxon>Fungi</taxon>
        <taxon>Dikarya</taxon>
        <taxon>Ascomycota</taxon>
        <taxon>Pezizomycotina</taxon>
        <taxon>Leotiomycetes</taxon>
        <taxon>Helotiales</taxon>
        <taxon>Mollisiaceae</taxon>
        <taxon>Phialocephala</taxon>
        <taxon>Phialocephala fortinii species complex</taxon>
    </lineage>
</organism>
<proteinExistence type="predicted"/>
<protein>
    <submittedName>
        <fullName evidence="3">Uncharacterized protein</fullName>
    </submittedName>
</protein>
<evidence type="ECO:0000256" key="1">
    <source>
        <dbReference type="SAM" id="Coils"/>
    </source>
</evidence>
<sequence>MEMVQRDDTDYISIHFSLDEQKSKCNPTPQQKAVYNFHEARHSNEAEDIYASTWFERTEGFMEHARPDNQNTVLTSWTMVEDLAFGEFFLAHPVAGYSLWQFLHACYELDEVVCGPSQIGFWMSLKPFMYMETEEIKKEWERSLRRLKREIDREDLEGENLLRKMYTLDCGVEKLDNTFEALEGGFLGNLEGKKFADQMMKTICTAYDWRRHILTRLSVAEASQTNDEFSDGGDIASSRDSKRKGRNRSRGRNKTSGKKNKKRRVSARKKELEEAKLLRSHTVSPHPTAWSPSQVYVSVLVIALAWALYDNIKRRI</sequence>
<evidence type="ECO:0000313" key="3">
    <source>
        <dbReference type="EMBL" id="CZR65423.1"/>
    </source>
</evidence>
<dbReference type="EMBL" id="FJOG01000031">
    <property type="protein sequence ID" value="CZR65423.1"/>
    <property type="molecule type" value="Genomic_DNA"/>
</dbReference>
<reference evidence="3 4" key="1">
    <citation type="submission" date="2016-03" db="EMBL/GenBank/DDBJ databases">
        <authorList>
            <person name="Ploux O."/>
        </authorList>
    </citation>
    <scope>NUCLEOTIDE SEQUENCE [LARGE SCALE GENOMIC DNA]</scope>
    <source>
        <strain evidence="3 4">UAMH 11012</strain>
    </source>
</reference>